<evidence type="ECO:0000256" key="4">
    <source>
        <dbReference type="ARBA" id="ARBA00022989"/>
    </source>
</evidence>
<dbReference type="EMBL" id="SZYD01000006">
    <property type="protein sequence ID" value="KAD5961733.1"/>
    <property type="molecule type" value="Genomic_DNA"/>
</dbReference>
<keyword evidence="6" id="KW-0325">Glycoprotein</keyword>
<evidence type="ECO:0000256" key="1">
    <source>
        <dbReference type="ARBA" id="ARBA00004479"/>
    </source>
</evidence>
<dbReference type="SUPFAM" id="SSF52058">
    <property type="entry name" value="L domain-like"/>
    <property type="match status" value="1"/>
</dbReference>
<evidence type="ECO:0000256" key="6">
    <source>
        <dbReference type="ARBA" id="ARBA00023180"/>
    </source>
</evidence>
<keyword evidence="4" id="KW-1133">Transmembrane helix</keyword>
<protein>
    <submittedName>
        <fullName evidence="7">Uncharacterized protein</fullName>
    </submittedName>
</protein>
<dbReference type="OrthoDB" id="676979at2759"/>
<comment type="caution">
    <text evidence="7">The sequence shown here is derived from an EMBL/GenBank/DDBJ whole genome shotgun (WGS) entry which is preliminary data.</text>
</comment>
<dbReference type="Gene3D" id="3.80.10.10">
    <property type="entry name" value="Ribonuclease Inhibitor"/>
    <property type="match status" value="1"/>
</dbReference>
<evidence type="ECO:0000256" key="5">
    <source>
        <dbReference type="ARBA" id="ARBA00023136"/>
    </source>
</evidence>
<organism evidence="7 8">
    <name type="scientific">Mikania micrantha</name>
    <name type="common">bitter vine</name>
    <dbReference type="NCBI Taxonomy" id="192012"/>
    <lineage>
        <taxon>Eukaryota</taxon>
        <taxon>Viridiplantae</taxon>
        <taxon>Streptophyta</taxon>
        <taxon>Embryophyta</taxon>
        <taxon>Tracheophyta</taxon>
        <taxon>Spermatophyta</taxon>
        <taxon>Magnoliopsida</taxon>
        <taxon>eudicotyledons</taxon>
        <taxon>Gunneridae</taxon>
        <taxon>Pentapetalae</taxon>
        <taxon>asterids</taxon>
        <taxon>campanulids</taxon>
        <taxon>Asterales</taxon>
        <taxon>Asteraceae</taxon>
        <taxon>Asteroideae</taxon>
        <taxon>Heliantheae alliance</taxon>
        <taxon>Eupatorieae</taxon>
        <taxon>Mikania</taxon>
    </lineage>
</organism>
<comment type="subcellular location">
    <subcellularLocation>
        <location evidence="1">Membrane</location>
        <topology evidence="1">Single-pass type I membrane protein</topology>
    </subcellularLocation>
</comment>
<accession>A0A5N6PA87</accession>
<dbReference type="InterPro" id="IPR032675">
    <property type="entry name" value="LRR_dom_sf"/>
</dbReference>
<gene>
    <name evidence="7" type="ORF">E3N88_13206</name>
</gene>
<sequence>MIGVSETPPVTGSSTITNSRWKSDSTCFEVQIHFFSVFVNDLVELKSQRFPFLNKVLQKKAHTMELVAEAAKMKKGNQELRKGKLCLPFKVFQELNYWTYTSEIFPTVGRLPSAFGGMFPHLVSLLLWGNQLTGPLPSSISNCTRLTNLQMNKNSFSGKLTIDFSKLKDIYFITIGYSNFGSKEADEMKFVDSLKNCTALQILDLSYCNFVGVLPGSIGNLSSQLSYLSLEENQMEAFQFQ</sequence>
<dbReference type="Pfam" id="PF00560">
    <property type="entry name" value="LRR_1"/>
    <property type="match status" value="2"/>
</dbReference>
<keyword evidence="3" id="KW-0732">Signal</keyword>
<evidence type="ECO:0000256" key="3">
    <source>
        <dbReference type="ARBA" id="ARBA00022729"/>
    </source>
</evidence>
<reference evidence="7 8" key="1">
    <citation type="submission" date="2019-05" db="EMBL/GenBank/DDBJ databases">
        <title>Mikania micrantha, genome provides insights into the molecular mechanism of rapid growth.</title>
        <authorList>
            <person name="Liu B."/>
        </authorList>
    </citation>
    <scope>NUCLEOTIDE SEQUENCE [LARGE SCALE GENOMIC DNA]</scope>
    <source>
        <strain evidence="7">NLD-2019</strain>
        <tissue evidence="7">Leaf</tissue>
    </source>
</reference>
<dbReference type="PANTHER" id="PTHR48063:SF90">
    <property type="entry name" value="OS11G0565920 PROTEIN"/>
    <property type="match status" value="1"/>
</dbReference>
<dbReference type="PANTHER" id="PTHR48063">
    <property type="entry name" value="LRR RECEPTOR-LIKE KINASE"/>
    <property type="match status" value="1"/>
</dbReference>
<evidence type="ECO:0000313" key="7">
    <source>
        <dbReference type="EMBL" id="KAD5961733.1"/>
    </source>
</evidence>
<dbReference type="AlphaFoldDB" id="A0A5N6PA87"/>
<dbReference type="Proteomes" id="UP000326396">
    <property type="component" value="Linkage Group LG14"/>
</dbReference>
<name>A0A5N6PA87_9ASTR</name>
<evidence type="ECO:0000313" key="8">
    <source>
        <dbReference type="Proteomes" id="UP000326396"/>
    </source>
</evidence>
<evidence type="ECO:0000256" key="2">
    <source>
        <dbReference type="ARBA" id="ARBA00022692"/>
    </source>
</evidence>
<dbReference type="GO" id="GO:0016020">
    <property type="term" value="C:membrane"/>
    <property type="evidence" value="ECO:0007669"/>
    <property type="project" value="UniProtKB-SubCell"/>
</dbReference>
<keyword evidence="2" id="KW-0812">Transmembrane</keyword>
<keyword evidence="5" id="KW-0472">Membrane</keyword>
<keyword evidence="8" id="KW-1185">Reference proteome</keyword>
<dbReference type="InterPro" id="IPR046956">
    <property type="entry name" value="RLP23-like"/>
</dbReference>
<proteinExistence type="predicted"/>
<dbReference type="InterPro" id="IPR001611">
    <property type="entry name" value="Leu-rich_rpt"/>
</dbReference>